<dbReference type="PROSITE" id="PS50109">
    <property type="entry name" value="HIS_KIN"/>
    <property type="match status" value="1"/>
</dbReference>
<keyword evidence="11 27" id="KW-0418">Kinase</keyword>
<evidence type="ECO:0000256" key="17">
    <source>
        <dbReference type="ARBA" id="ARBA00023012"/>
    </source>
</evidence>
<keyword evidence="8" id="KW-0808">Transferase</keyword>
<keyword evidence="7" id="KW-0597">Phosphoprotein</keyword>
<evidence type="ECO:0000256" key="13">
    <source>
        <dbReference type="ARBA" id="ARBA00022840"/>
    </source>
</evidence>
<dbReference type="InterPro" id="IPR050980">
    <property type="entry name" value="2C_sensor_his_kinase"/>
</dbReference>
<evidence type="ECO:0000256" key="10">
    <source>
        <dbReference type="ARBA" id="ARBA00022741"/>
    </source>
</evidence>
<sequence>MRSALVRGALAATSMVALAFLLPLALLAQQIAHDRALADARQQATAIVAAIAVTDDRAVLTRAAATTAAGADDRLVLHLPDQRPVGTPRATATDVSLVRDRRHPVTTTVPGGLAYLQPTALDGGRTAVVEVFVPAADLRRGVGTAWLAMAGLAALLVAGSVALADRLGARVVAAARELSGAARRFGAEDLTTRVRPAGPVELAEAGTAFNVMADRIVSLVDAERERAADLSHRLRTPLTALRLDADALPPGGAADRVRESVDALDAEIDAIILSARRPAEDAPPEVTDLTEVLADRLAFWTVPATHQRRRWEVRGGTEPVWVAAGRADVIGAVDAVLGNVFRHTAAGTPFRITLARDALTVEDGGPGIADSASAVRRGVSGARSTGLGLDIVRRVAAEAGGQLAIDRGDVLGGARVVMSYRAVATPPVDGRSGRFRRGRPQPARGADRH</sequence>
<evidence type="ECO:0000256" key="7">
    <source>
        <dbReference type="ARBA" id="ARBA00022553"/>
    </source>
</evidence>
<keyword evidence="19" id="KW-0843">Virulence</keyword>
<keyword evidence="14" id="KW-0460">Magnesium</keyword>
<evidence type="ECO:0000256" key="12">
    <source>
        <dbReference type="ARBA" id="ARBA00022801"/>
    </source>
</evidence>
<evidence type="ECO:0000259" key="26">
    <source>
        <dbReference type="PROSITE" id="PS50885"/>
    </source>
</evidence>
<dbReference type="GO" id="GO:0005886">
    <property type="term" value="C:plasma membrane"/>
    <property type="evidence" value="ECO:0007669"/>
    <property type="project" value="UniProtKB-SubCell"/>
</dbReference>
<gene>
    <name evidence="27" type="ORF">Prubr_58250</name>
</gene>
<keyword evidence="20" id="KW-0464">Manganese</keyword>
<evidence type="ECO:0000313" key="28">
    <source>
        <dbReference type="Proteomes" id="UP000680866"/>
    </source>
</evidence>
<comment type="subcellular location">
    <subcellularLocation>
        <location evidence="4">Cell membrane</location>
        <topology evidence="4">Multi-pass membrane protein</topology>
    </subcellularLocation>
</comment>
<dbReference type="PANTHER" id="PTHR44936">
    <property type="entry name" value="SENSOR PROTEIN CREC"/>
    <property type="match status" value="1"/>
</dbReference>
<dbReference type="InterPro" id="IPR004358">
    <property type="entry name" value="Sig_transdc_His_kin-like_C"/>
</dbReference>
<dbReference type="AlphaFoldDB" id="A0A810N8N0"/>
<keyword evidence="16" id="KW-0472">Membrane</keyword>
<dbReference type="GO" id="GO:0000155">
    <property type="term" value="F:phosphorelay sensor kinase activity"/>
    <property type="evidence" value="ECO:0007669"/>
    <property type="project" value="InterPro"/>
</dbReference>
<evidence type="ECO:0000256" key="8">
    <source>
        <dbReference type="ARBA" id="ARBA00022679"/>
    </source>
</evidence>
<dbReference type="KEGG" id="pry:Prubr_58250"/>
<dbReference type="InterPro" id="IPR003594">
    <property type="entry name" value="HATPase_dom"/>
</dbReference>
<keyword evidence="10" id="KW-0547">Nucleotide-binding</keyword>
<reference evidence="27" key="1">
    <citation type="submission" date="2020-08" db="EMBL/GenBank/DDBJ databases">
        <title>Whole genome shotgun sequence of Polymorphospora rubra NBRC 101157.</title>
        <authorList>
            <person name="Komaki H."/>
            <person name="Tamura T."/>
        </authorList>
    </citation>
    <scope>NUCLEOTIDE SEQUENCE</scope>
    <source>
        <strain evidence="27">NBRC 101157</strain>
    </source>
</reference>
<evidence type="ECO:0000256" key="20">
    <source>
        <dbReference type="ARBA" id="ARBA00023211"/>
    </source>
</evidence>
<dbReference type="RefSeq" id="WP_212817984.1">
    <property type="nucleotide sequence ID" value="NZ_AP023359.1"/>
</dbReference>
<dbReference type="Pfam" id="PF00672">
    <property type="entry name" value="HAMP"/>
    <property type="match status" value="1"/>
</dbReference>
<dbReference type="SMART" id="SM00304">
    <property type="entry name" value="HAMP"/>
    <property type="match status" value="1"/>
</dbReference>
<evidence type="ECO:0000256" key="6">
    <source>
        <dbReference type="ARBA" id="ARBA00022475"/>
    </source>
</evidence>
<evidence type="ECO:0000256" key="23">
    <source>
        <dbReference type="SAM" id="MobiDB-lite"/>
    </source>
</evidence>
<evidence type="ECO:0000259" key="25">
    <source>
        <dbReference type="PROSITE" id="PS50109"/>
    </source>
</evidence>
<evidence type="ECO:0000256" key="16">
    <source>
        <dbReference type="ARBA" id="ARBA00022989"/>
    </source>
</evidence>
<organism evidence="27 28">
    <name type="scientific">Polymorphospora rubra</name>
    <dbReference type="NCBI Taxonomy" id="338584"/>
    <lineage>
        <taxon>Bacteria</taxon>
        <taxon>Bacillati</taxon>
        <taxon>Actinomycetota</taxon>
        <taxon>Actinomycetes</taxon>
        <taxon>Micromonosporales</taxon>
        <taxon>Micromonosporaceae</taxon>
        <taxon>Polymorphospora</taxon>
    </lineage>
</organism>
<evidence type="ECO:0000256" key="2">
    <source>
        <dbReference type="ARBA" id="ARBA00001936"/>
    </source>
</evidence>
<dbReference type="CDD" id="cd06225">
    <property type="entry name" value="HAMP"/>
    <property type="match status" value="1"/>
</dbReference>
<dbReference type="InterPro" id="IPR003660">
    <property type="entry name" value="HAMP_dom"/>
</dbReference>
<name>A0A810N8N0_9ACTN</name>
<evidence type="ECO:0000256" key="4">
    <source>
        <dbReference type="ARBA" id="ARBA00004651"/>
    </source>
</evidence>
<proteinExistence type="predicted"/>
<comment type="cofactor">
    <cofactor evidence="3">
        <name>Mg(2+)</name>
        <dbReference type="ChEBI" id="CHEBI:18420"/>
    </cofactor>
</comment>
<evidence type="ECO:0000313" key="27">
    <source>
        <dbReference type="EMBL" id="BCJ68804.1"/>
    </source>
</evidence>
<dbReference type="SMART" id="SM00388">
    <property type="entry name" value="HisKA"/>
    <property type="match status" value="1"/>
</dbReference>
<dbReference type="Pfam" id="PF02518">
    <property type="entry name" value="HATPase_c"/>
    <property type="match status" value="1"/>
</dbReference>
<feature type="region of interest" description="Disordered" evidence="23">
    <location>
        <begin position="428"/>
        <end position="449"/>
    </location>
</feature>
<dbReference type="PANTHER" id="PTHR44936:SF9">
    <property type="entry name" value="SENSOR PROTEIN CREC"/>
    <property type="match status" value="1"/>
</dbReference>
<feature type="signal peptide" evidence="24">
    <location>
        <begin position="1"/>
        <end position="19"/>
    </location>
</feature>
<comment type="cofactor">
    <cofactor evidence="2">
        <name>Mn(2+)</name>
        <dbReference type="ChEBI" id="CHEBI:29035"/>
    </cofactor>
</comment>
<evidence type="ECO:0000256" key="11">
    <source>
        <dbReference type="ARBA" id="ARBA00022777"/>
    </source>
</evidence>
<dbReference type="Proteomes" id="UP000680866">
    <property type="component" value="Chromosome"/>
</dbReference>
<protein>
    <recommendedName>
        <fullName evidence="21">Signal transduction histidine-protein kinase/phosphatase MprB</fullName>
        <ecNumber evidence="5">2.7.13.3</ecNumber>
    </recommendedName>
    <alternativeName>
        <fullName evidence="22">Mycobacterial persistence regulator B</fullName>
    </alternativeName>
</protein>
<dbReference type="SUPFAM" id="SSF47384">
    <property type="entry name" value="Homodimeric domain of signal transducing histidine kinase"/>
    <property type="match status" value="1"/>
</dbReference>
<dbReference type="InterPro" id="IPR003661">
    <property type="entry name" value="HisK_dim/P_dom"/>
</dbReference>
<keyword evidence="13" id="KW-0067">ATP-binding</keyword>
<evidence type="ECO:0000256" key="9">
    <source>
        <dbReference type="ARBA" id="ARBA00022692"/>
    </source>
</evidence>
<feature type="chain" id="PRO_5038392501" description="Signal transduction histidine-protein kinase/phosphatase MprB" evidence="24">
    <location>
        <begin position="20"/>
        <end position="449"/>
    </location>
</feature>
<keyword evidence="15" id="KW-0904">Protein phosphatase</keyword>
<dbReference type="PROSITE" id="PS50885">
    <property type="entry name" value="HAMP"/>
    <property type="match status" value="1"/>
</dbReference>
<keyword evidence="12" id="KW-0378">Hydrolase</keyword>
<keyword evidence="17" id="KW-0902">Two-component regulatory system</keyword>
<dbReference type="SUPFAM" id="SSF55874">
    <property type="entry name" value="ATPase domain of HSP90 chaperone/DNA topoisomerase II/histidine kinase"/>
    <property type="match status" value="1"/>
</dbReference>
<dbReference type="CDD" id="cd00082">
    <property type="entry name" value="HisKA"/>
    <property type="match status" value="1"/>
</dbReference>
<keyword evidence="6" id="KW-1003">Cell membrane</keyword>
<feature type="domain" description="Histidine kinase" evidence="25">
    <location>
        <begin position="229"/>
        <end position="424"/>
    </location>
</feature>
<evidence type="ECO:0000256" key="18">
    <source>
        <dbReference type="ARBA" id="ARBA00023016"/>
    </source>
</evidence>
<dbReference type="InterPro" id="IPR005467">
    <property type="entry name" value="His_kinase_dom"/>
</dbReference>
<dbReference type="InterPro" id="IPR036097">
    <property type="entry name" value="HisK_dim/P_sf"/>
</dbReference>
<evidence type="ECO:0000256" key="22">
    <source>
        <dbReference type="ARBA" id="ARBA00041776"/>
    </source>
</evidence>
<dbReference type="EMBL" id="AP023359">
    <property type="protein sequence ID" value="BCJ68804.1"/>
    <property type="molecule type" value="Genomic_DNA"/>
</dbReference>
<evidence type="ECO:0000256" key="21">
    <source>
        <dbReference type="ARBA" id="ARBA00040454"/>
    </source>
</evidence>
<accession>A0A810N8N0</accession>
<keyword evidence="18" id="KW-0346">Stress response</keyword>
<dbReference type="GO" id="GO:0004721">
    <property type="term" value="F:phosphoprotein phosphatase activity"/>
    <property type="evidence" value="ECO:0007669"/>
    <property type="project" value="UniProtKB-KW"/>
</dbReference>
<dbReference type="Gene3D" id="3.30.565.10">
    <property type="entry name" value="Histidine kinase-like ATPase, C-terminal domain"/>
    <property type="match status" value="1"/>
</dbReference>
<keyword evidence="16" id="KW-1133">Transmembrane helix</keyword>
<feature type="domain" description="HAMP" evidence="26">
    <location>
        <begin position="169"/>
        <end position="221"/>
    </location>
</feature>
<evidence type="ECO:0000256" key="1">
    <source>
        <dbReference type="ARBA" id="ARBA00000085"/>
    </source>
</evidence>
<dbReference type="EC" id="2.7.13.3" evidence="5"/>
<evidence type="ECO:0000256" key="24">
    <source>
        <dbReference type="SAM" id="SignalP"/>
    </source>
</evidence>
<evidence type="ECO:0000256" key="19">
    <source>
        <dbReference type="ARBA" id="ARBA00023026"/>
    </source>
</evidence>
<keyword evidence="24" id="KW-0732">Signal</keyword>
<dbReference type="PRINTS" id="PR00344">
    <property type="entry name" value="BCTRLSENSOR"/>
</dbReference>
<dbReference type="Gene3D" id="1.10.287.130">
    <property type="match status" value="1"/>
</dbReference>
<keyword evidence="28" id="KW-1185">Reference proteome</keyword>
<dbReference type="GO" id="GO:0005524">
    <property type="term" value="F:ATP binding"/>
    <property type="evidence" value="ECO:0007669"/>
    <property type="project" value="UniProtKB-KW"/>
</dbReference>
<evidence type="ECO:0000256" key="5">
    <source>
        <dbReference type="ARBA" id="ARBA00012438"/>
    </source>
</evidence>
<comment type="catalytic activity">
    <reaction evidence="1">
        <text>ATP + protein L-histidine = ADP + protein N-phospho-L-histidine.</text>
        <dbReference type="EC" id="2.7.13.3"/>
    </reaction>
</comment>
<dbReference type="SMART" id="SM00387">
    <property type="entry name" value="HATPase_c"/>
    <property type="match status" value="1"/>
</dbReference>
<keyword evidence="9" id="KW-0812">Transmembrane</keyword>
<evidence type="ECO:0000256" key="14">
    <source>
        <dbReference type="ARBA" id="ARBA00022842"/>
    </source>
</evidence>
<evidence type="ECO:0000256" key="3">
    <source>
        <dbReference type="ARBA" id="ARBA00001946"/>
    </source>
</evidence>
<evidence type="ECO:0000256" key="15">
    <source>
        <dbReference type="ARBA" id="ARBA00022912"/>
    </source>
</evidence>
<dbReference type="InterPro" id="IPR036890">
    <property type="entry name" value="HATPase_C_sf"/>
</dbReference>